<protein>
    <recommendedName>
        <fullName evidence="5">Serine-enriched protein</fullName>
    </recommendedName>
</protein>
<sequence>MNSVTEFYRTLSNDLQKLIVDVNESKIFNIKVGKHPHVENFRAHSNILMVRSPYFKDKLSTQAIIDSVDENNMIVDIIQEIDAESFPVILRYIYTGVADLSTLDAQGLLNMLIGVNILQLEELSYHLQDYLINKYSNWIQQNYVQILSKISKNQENFAKISFYCFEKIGENPISLFSLKDFTKLNDDIFYIILDQETLQCDEVIVWEALIKWSIDQSPNIKEKSNNDDIFNTSNWNDETFDKLKNIVDKFIPCIHFFEISSSDFYGKIRPYRKILSPETYEEILAYHMKETKRKSTKLWPRLGKIDSEIIKSKQATSITNLIGNHYSLQNKKKISFSLLYRANRDGFNPGIFRNQCNDQGSSLALIKLDNGKVIGGYNPLGWMKIDPKDKNDYSKSFLFSFDPNLDIRSMKCVSVKTPIFAFNNQNQQALHFGTSDLIINGKTGTCIVKDFQNPIVNTRNFNIDNIEVFADEII</sequence>
<dbReference type="SMART" id="SM00584">
    <property type="entry name" value="TLDc"/>
    <property type="match status" value="1"/>
</dbReference>
<feature type="domain" description="TLDc" evidence="2">
    <location>
        <begin position="308"/>
        <end position="472"/>
    </location>
</feature>
<dbReference type="VEuPathDB" id="FungiDB:RhiirA1_536319"/>
<dbReference type="VEuPathDB" id="FungiDB:RhiirA1_445538"/>
<dbReference type="PANTHER" id="PTHR24410">
    <property type="entry name" value="HL07962P-RELATED"/>
    <property type="match status" value="1"/>
</dbReference>
<gene>
    <name evidence="3" type="ORF">RhiirC2_778592</name>
</gene>
<dbReference type="PROSITE" id="PS51886">
    <property type="entry name" value="TLDC"/>
    <property type="match status" value="1"/>
</dbReference>
<name>A0A2N1NBK7_9GLOM</name>
<accession>A0A2N1NBK7</accession>
<proteinExistence type="predicted"/>
<dbReference type="Proteomes" id="UP000233469">
    <property type="component" value="Unassembled WGS sequence"/>
</dbReference>
<organism evidence="3 4">
    <name type="scientific">Rhizophagus irregularis</name>
    <dbReference type="NCBI Taxonomy" id="588596"/>
    <lineage>
        <taxon>Eukaryota</taxon>
        <taxon>Fungi</taxon>
        <taxon>Fungi incertae sedis</taxon>
        <taxon>Mucoromycota</taxon>
        <taxon>Glomeromycotina</taxon>
        <taxon>Glomeromycetes</taxon>
        <taxon>Glomerales</taxon>
        <taxon>Glomeraceae</taxon>
        <taxon>Rhizophagus</taxon>
    </lineage>
</organism>
<dbReference type="SUPFAM" id="SSF54695">
    <property type="entry name" value="POZ domain"/>
    <property type="match status" value="1"/>
</dbReference>
<dbReference type="CDD" id="cd18186">
    <property type="entry name" value="BTB_POZ_ZBTB_KLHL-like"/>
    <property type="match status" value="1"/>
</dbReference>
<feature type="domain" description="BTB" evidence="1">
    <location>
        <begin position="30"/>
        <end position="102"/>
    </location>
</feature>
<evidence type="ECO:0000313" key="4">
    <source>
        <dbReference type="Proteomes" id="UP000233469"/>
    </source>
</evidence>
<dbReference type="VEuPathDB" id="FungiDB:RhiirFUN_003718"/>
<dbReference type="EMBL" id="LLXL01000533">
    <property type="protein sequence ID" value="PKK71283.1"/>
    <property type="molecule type" value="Genomic_DNA"/>
</dbReference>
<dbReference type="Gene3D" id="3.30.710.10">
    <property type="entry name" value="Potassium Channel Kv1.1, Chain A"/>
    <property type="match status" value="1"/>
</dbReference>
<evidence type="ECO:0000259" key="2">
    <source>
        <dbReference type="PROSITE" id="PS51886"/>
    </source>
</evidence>
<dbReference type="PANTHER" id="PTHR24410:SF23">
    <property type="entry name" value="BTB DOMAIN-CONTAINING PROTEIN-RELATED"/>
    <property type="match status" value="1"/>
</dbReference>
<dbReference type="Pfam" id="PF00651">
    <property type="entry name" value="BTB"/>
    <property type="match status" value="1"/>
</dbReference>
<reference evidence="3 4" key="2">
    <citation type="submission" date="2017-10" db="EMBL/GenBank/DDBJ databases">
        <title>Extensive intraspecific genome diversity in a model arbuscular mycorrhizal fungus.</title>
        <authorList>
            <person name="Chen E.C.H."/>
            <person name="Morin E."/>
            <person name="Baudet D."/>
            <person name="Noel J."/>
            <person name="Ndikumana S."/>
            <person name="Charron P."/>
            <person name="St-Onge C."/>
            <person name="Giorgi J."/>
            <person name="Grigoriev I.V."/>
            <person name="Roux C."/>
            <person name="Martin F.M."/>
            <person name="Corradi N."/>
        </authorList>
    </citation>
    <scope>NUCLEOTIDE SEQUENCE [LARGE SCALE GENOMIC DNA]</scope>
    <source>
        <strain evidence="3 4">C2</strain>
    </source>
</reference>
<dbReference type="AlphaFoldDB" id="A0A2N1NBK7"/>
<comment type="caution">
    <text evidence="3">The sequence shown here is derived from an EMBL/GenBank/DDBJ whole genome shotgun (WGS) entry which is preliminary data.</text>
</comment>
<dbReference type="VEuPathDB" id="FungiDB:FUN_021810"/>
<reference evidence="3 4" key="1">
    <citation type="submission" date="2016-04" db="EMBL/GenBank/DDBJ databases">
        <title>Genome analyses suggest a sexual origin of heterokaryosis in a supposedly ancient asexual fungus.</title>
        <authorList>
            <person name="Ropars J."/>
            <person name="Sedzielewska K."/>
            <person name="Noel J."/>
            <person name="Charron P."/>
            <person name="Farinelli L."/>
            <person name="Marton T."/>
            <person name="Kruger M."/>
            <person name="Pelin A."/>
            <person name="Brachmann A."/>
            <person name="Corradi N."/>
        </authorList>
    </citation>
    <scope>NUCLEOTIDE SEQUENCE [LARGE SCALE GENOMIC DNA]</scope>
    <source>
        <strain evidence="3 4">C2</strain>
    </source>
</reference>
<dbReference type="InterPro" id="IPR000210">
    <property type="entry name" value="BTB/POZ_dom"/>
</dbReference>
<evidence type="ECO:0000259" key="1">
    <source>
        <dbReference type="PROSITE" id="PS50097"/>
    </source>
</evidence>
<dbReference type="SMART" id="SM00225">
    <property type="entry name" value="BTB"/>
    <property type="match status" value="1"/>
</dbReference>
<dbReference type="Pfam" id="PF07534">
    <property type="entry name" value="TLD"/>
    <property type="match status" value="1"/>
</dbReference>
<dbReference type="InterPro" id="IPR051481">
    <property type="entry name" value="BTB-POZ/Galectin-3-binding"/>
</dbReference>
<dbReference type="PROSITE" id="PS50097">
    <property type="entry name" value="BTB"/>
    <property type="match status" value="1"/>
</dbReference>
<evidence type="ECO:0000313" key="3">
    <source>
        <dbReference type="EMBL" id="PKK71283.1"/>
    </source>
</evidence>
<evidence type="ECO:0008006" key="5">
    <source>
        <dbReference type="Google" id="ProtNLM"/>
    </source>
</evidence>
<dbReference type="InterPro" id="IPR006571">
    <property type="entry name" value="TLDc_dom"/>
</dbReference>
<dbReference type="InterPro" id="IPR011333">
    <property type="entry name" value="SKP1/BTB/POZ_sf"/>
</dbReference>